<accession>A0ABQ3ZSG1</accession>
<keyword evidence="2" id="KW-1185">Reference proteome</keyword>
<dbReference type="Proteomes" id="UP000603200">
    <property type="component" value="Unassembled WGS sequence"/>
</dbReference>
<sequence>MVGDMANWHEIEKEHPDFAAKVRARFDAGTNKTMATLRRDGAPRISATELKFEQLPDAGTAATFGSMGGSLKLLDIRRDPRIAIHSPTLEPPADHPEQWPGDAKLAGVAVEIPAPADNPFPGAGYFRVDVTELSLTYVGTPADHLVIESWNPADGYRRRTRA</sequence>
<proteinExistence type="predicted"/>
<dbReference type="SUPFAM" id="SSF50475">
    <property type="entry name" value="FMN-binding split barrel"/>
    <property type="match status" value="1"/>
</dbReference>
<organism evidence="1 2">
    <name type="scientific">Winogradskya humida</name>
    <dbReference type="NCBI Taxonomy" id="113566"/>
    <lineage>
        <taxon>Bacteria</taxon>
        <taxon>Bacillati</taxon>
        <taxon>Actinomycetota</taxon>
        <taxon>Actinomycetes</taxon>
        <taxon>Micromonosporales</taxon>
        <taxon>Micromonosporaceae</taxon>
        <taxon>Winogradskya</taxon>
    </lineage>
</organism>
<dbReference type="EMBL" id="BOMN01000057">
    <property type="protein sequence ID" value="GIE21514.1"/>
    <property type="molecule type" value="Genomic_DNA"/>
</dbReference>
<reference evidence="1 2" key="1">
    <citation type="submission" date="2021-01" db="EMBL/GenBank/DDBJ databases">
        <title>Whole genome shotgun sequence of Actinoplanes humidus NBRC 14915.</title>
        <authorList>
            <person name="Komaki H."/>
            <person name="Tamura T."/>
        </authorList>
    </citation>
    <scope>NUCLEOTIDE SEQUENCE [LARGE SCALE GENOMIC DNA]</scope>
    <source>
        <strain evidence="1 2">NBRC 14915</strain>
    </source>
</reference>
<dbReference type="Gene3D" id="2.30.110.10">
    <property type="entry name" value="Electron Transport, Fmn-binding Protein, Chain A"/>
    <property type="match status" value="1"/>
</dbReference>
<evidence type="ECO:0000313" key="2">
    <source>
        <dbReference type="Proteomes" id="UP000603200"/>
    </source>
</evidence>
<dbReference type="InterPro" id="IPR012349">
    <property type="entry name" value="Split_barrel_FMN-bd"/>
</dbReference>
<name>A0ABQ3ZSG1_9ACTN</name>
<gene>
    <name evidence="1" type="ORF">Ahu01nite_046160</name>
</gene>
<protein>
    <submittedName>
        <fullName evidence="1">Pyridoxamine 5'-phosphate oxidase</fullName>
    </submittedName>
</protein>
<evidence type="ECO:0000313" key="1">
    <source>
        <dbReference type="EMBL" id="GIE21514.1"/>
    </source>
</evidence>
<comment type="caution">
    <text evidence="1">The sequence shown here is derived from an EMBL/GenBank/DDBJ whole genome shotgun (WGS) entry which is preliminary data.</text>
</comment>